<evidence type="ECO:0000259" key="3">
    <source>
        <dbReference type="PROSITE" id="PS50022"/>
    </source>
</evidence>
<dbReference type="SUPFAM" id="SSF49265">
    <property type="entry name" value="Fibronectin type III"/>
    <property type="match status" value="2"/>
</dbReference>
<feature type="domain" description="F5/8 type C" evidence="3">
    <location>
        <begin position="1396"/>
        <end position="1548"/>
    </location>
</feature>
<dbReference type="Pfam" id="PF00754">
    <property type="entry name" value="F5_F8_type_C"/>
    <property type="match status" value="1"/>
</dbReference>
<evidence type="ECO:0000313" key="7">
    <source>
        <dbReference type="Proteomes" id="UP000753219"/>
    </source>
</evidence>
<sequence length="1702" mass="190871">MRKFIVSLLAVCLLMSGCIQPAGNMLHAQEVTKEVQEDTISASGKIKVGITSVKALVEEENFELQLSKNGYEKKEVISLEVNGDDNLNSYGSVEFSDLEDGNYTLTITSTTNKYQEYKQDFVVEGLEYAIQLYAGEMEVDTQQNAHLGVLQYRMYGEQELKEILDEIEKRTDTLDYDLNSDNVVNLLDLQLFSAYYSTNPKENILSTIETSVPSSIVQSNLGENVEIKSGSLEQVLDQETQESVQLATKEAISEENPLEVSFILGKADTAVPLEGISIQSGAVENQISGGSILIETQDGVKEEYTITREVGRGILASETKTAVLHDDGSISIDFGGQIAVKKVTIKVTATATKNGNLVEISKVEFVNDMENKIPAPELNIPSNLQAKAGNKEFTLNWLKGNNITGYEVSVRTENGKEEVYSTSKNTITIAQYNKDKLKNKITYFVKVRSVNGAWKSPFSEEISVIPRTDEKPKAPDNLVVKGSYKTLDLSWKQMEDTDTYNVYYKKDSETSFIKISGISTNSYQLTNLEDQTKYQIYVTGVNELGEGAKSLTASAKTTSNEPVKMPLYHLINLPNASGELSQHIKSASAGSGQMVNSALDTQGNSALGLFDNDFNSYLETSTWDIGGWNNNANAGIHVTFDNVYQIDEIVIAEPREIADYPYVRIHYKDEQGKMQSTKRMEFETQNITQENGRRYYRIKLPSPIRTSEVIVGLGRYVAGSPSITIAEMRFYSYDSLEDDISNLYEDDLHVQLKNSVDEKQLEDLQNRLDTTDNGEYHLDRNLLQKELDTAKSLFEDSEKLYDVTKVNTNITAKKDGHLGFSGLNAWQPLGVSASANEKIVVYVGGKGKKTGQNVNLQLVATQQHAESSNLSKVVATLKTGRNEITIPELTSTDVERGGALYVQYTGNDSKEELAVRVMNGTKIPVLNLYGVTDEKERQNKINAYMEEVKAHTKQLKTLHRKQKGFSLFSLFQGYDEKTSIVNTTDIMLDQMMISIPASQVVAGTNGDADTLASSLQAMDEMMKLFYQQKGLTNSFSEKDLSNKLNVKNSLPSQHLNIRYMKMFAGAFMYAAGNHIGIEWNETIGMVNTTSVQADKDGRWLSGQYFGWGIAHEIGHNINQGKYAIAEVTNNYFSLIAQAKDTNDSVRFDYEKVYDRVTSNVKSRSEDVFTQLAMYWQLHLAYDRYYNYKLFDNYEDIYNHVFFARIDSFVRDTSKAPSPNEIALTLGNDKDQNFMRLASAAAEKDLSEFFMRWGLIPDDTTKAYIEQFEKEMRAIYYVNDEARVYEMEHENADNFLNKNIVYADIKEQNRNKVSLELGVDNADKNTLLGYEITRILTENGESKEEVVGFTTQDIYEDTINSISNRSVSYKVVAIDKKLNRSAPIMTKTIKVEGDGSYTKENWNIETNLISELDLENPADSNDPCAPEKIPASYMMIDDKKDTVYIGKTKETPYITIDLGKVETINALRFINGQSVDDIAAYKIEVSKDNKTYTTLNNKKLKDEKGVVTMYFNNGEDPWVTSYDASYIRITLNGYKNKEVSLGEIDVLGPTGDNIEFHTVDGTTAIGILSKDFIYQEKDETQEEMKIPAGSIVFTGEYKGNPAYNVVLLYDENAQIIGGSDTEGNLNAEQIILAPNPGDGLLGETESGKWIYWIDRQYAAKLPNKVRAELYRVDNALTNEGQRLVSDTLFVEIPEKLPEISLTK</sequence>
<dbReference type="Gene3D" id="1.10.390.30">
    <property type="entry name" value="Peptidase M60, enhancin-like domain 3"/>
    <property type="match status" value="1"/>
</dbReference>
<dbReference type="InterPro" id="IPR050964">
    <property type="entry name" value="Striated_Muscle_Regulatory"/>
</dbReference>
<dbReference type="PANTHER" id="PTHR13817:SF173">
    <property type="entry name" value="FRAZZLED"/>
    <property type="match status" value="1"/>
</dbReference>
<dbReference type="Gene3D" id="2.60.40.10">
    <property type="entry name" value="Immunoglobulins"/>
    <property type="match status" value="2"/>
</dbReference>
<dbReference type="InterPro" id="IPR000421">
    <property type="entry name" value="FA58C"/>
</dbReference>
<accession>A0A942W8I9</accession>
<dbReference type="PROSITE" id="PS50853">
    <property type="entry name" value="FN3"/>
    <property type="match status" value="2"/>
</dbReference>
<dbReference type="RefSeq" id="WP_278639911.1">
    <property type="nucleotide sequence ID" value="NZ_JAGZMZ010000007.1"/>
</dbReference>
<dbReference type="Gene3D" id="2.60.120.260">
    <property type="entry name" value="Galactose-binding domain-like"/>
    <property type="match status" value="1"/>
</dbReference>
<dbReference type="PROSITE" id="PS51723">
    <property type="entry name" value="PEPTIDASE_M60"/>
    <property type="match status" value="1"/>
</dbReference>
<evidence type="ECO:0000259" key="5">
    <source>
        <dbReference type="PROSITE" id="PS51723"/>
    </source>
</evidence>
<dbReference type="SUPFAM" id="SSF49785">
    <property type="entry name" value="Galactose-binding domain-like"/>
    <property type="match status" value="1"/>
</dbReference>
<dbReference type="EMBL" id="JAGZMZ010000007">
    <property type="protein sequence ID" value="MBS4883898.1"/>
    <property type="molecule type" value="Genomic_DNA"/>
</dbReference>
<feature type="chain" id="PRO_5038755147" evidence="2">
    <location>
        <begin position="22"/>
        <end position="1702"/>
    </location>
</feature>
<evidence type="ECO:0000256" key="1">
    <source>
        <dbReference type="ARBA" id="ARBA00022737"/>
    </source>
</evidence>
<feature type="domain" description="Fibronectin type-III" evidence="4">
    <location>
        <begin position="380"/>
        <end position="469"/>
    </location>
</feature>
<comment type="caution">
    <text evidence="6">The sequence shown here is derived from an EMBL/GenBank/DDBJ whole genome shotgun (WGS) entry which is preliminary data.</text>
</comment>
<dbReference type="InterPro" id="IPR003961">
    <property type="entry name" value="FN3_dom"/>
</dbReference>
<gene>
    <name evidence="6" type="ORF">KHZ85_03955</name>
</gene>
<keyword evidence="1" id="KW-0677">Repeat</keyword>
<reference evidence="6" key="1">
    <citation type="submission" date="2021-02" db="EMBL/GenBank/DDBJ databases">
        <title>Infant gut strain persistence is associated with maternal origin, phylogeny, and functional potential including surface adhesion and iron acquisition.</title>
        <authorList>
            <person name="Lou Y.C."/>
        </authorList>
    </citation>
    <scope>NUCLEOTIDE SEQUENCE</scope>
    <source>
        <strain evidence="6">L3_108_103G1_dasL3_108_103G1_concoct_2</strain>
    </source>
</reference>
<dbReference type="InterPro" id="IPR013783">
    <property type="entry name" value="Ig-like_fold"/>
</dbReference>
<dbReference type="PANTHER" id="PTHR13817">
    <property type="entry name" value="TITIN"/>
    <property type="match status" value="1"/>
</dbReference>
<dbReference type="SMART" id="SM01276">
    <property type="entry name" value="M60-like"/>
    <property type="match status" value="1"/>
</dbReference>
<feature type="domain" description="Peptidase M60" evidence="5">
    <location>
        <begin position="824"/>
        <end position="1182"/>
    </location>
</feature>
<dbReference type="InterPro" id="IPR031161">
    <property type="entry name" value="Peptidase_M60_dom"/>
</dbReference>
<protein>
    <submittedName>
        <fullName evidence="6">M60 family metallopeptidase</fullName>
    </submittedName>
</protein>
<dbReference type="Gene3D" id="3.40.390.80">
    <property type="entry name" value="Peptidase M60, enhancin-like domain 2"/>
    <property type="match status" value="1"/>
</dbReference>
<evidence type="ECO:0000259" key="4">
    <source>
        <dbReference type="PROSITE" id="PS50853"/>
    </source>
</evidence>
<dbReference type="InterPro" id="IPR042279">
    <property type="entry name" value="Pep_M60_3"/>
</dbReference>
<dbReference type="CDD" id="cd00063">
    <property type="entry name" value="FN3"/>
    <property type="match status" value="2"/>
</dbReference>
<dbReference type="Gene3D" id="2.60.120.1250">
    <property type="entry name" value="Peptidase M60, enhancin-like domain 1"/>
    <property type="match status" value="1"/>
</dbReference>
<dbReference type="Pfam" id="PF00041">
    <property type="entry name" value="fn3"/>
    <property type="match status" value="2"/>
</dbReference>
<feature type="signal peptide" evidence="2">
    <location>
        <begin position="1"/>
        <end position="21"/>
    </location>
</feature>
<dbReference type="InterPro" id="IPR008979">
    <property type="entry name" value="Galactose-bd-like_sf"/>
</dbReference>
<proteinExistence type="predicted"/>
<evidence type="ECO:0000313" key="6">
    <source>
        <dbReference type="EMBL" id="MBS4883898.1"/>
    </source>
</evidence>
<evidence type="ECO:0000256" key="2">
    <source>
        <dbReference type="SAM" id="SignalP"/>
    </source>
</evidence>
<dbReference type="Proteomes" id="UP000753219">
    <property type="component" value="Unassembled WGS sequence"/>
</dbReference>
<keyword evidence="2" id="KW-0732">Signal</keyword>
<dbReference type="SMART" id="SM00060">
    <property type="entry name" value="FN3"/>
    <property type="match status" value="2"/>
</dbReference>
<dbReference type="InterPro" id="IPR036116">
    <property type="entry name" value="FN3_sf"/>
</dbReference>
<organism evidence="6 7">
    <name type="scientific">Amedibacillus dolichus</name>
    <dbReference type="NCBI Taxonomy" id="31971"/>
    <lineage>
        <taxon>Bacteria</taxon>
        <taxon>Bacillati</taxon>
        <taxon>Bacillota</taxon>
        <taxon>Erysipelotrichia</taxon>
        <taxon>Erysipelotrichales</taxon>
        <taxon>Erysipelotrichaceae</taxon>
        <taxon>Amedibacillus</taxon>
    </lineage>
</organism>
<feature type="domain" description="Fibronectin type-III" evidence="4">
    <location>
        <begin position="471"/>
        <end position="560"/>
    </location>
</feature>
<dbReference type="PROSITE" id="PS51257">
    <property type="entry name" value="PROKAR_LIPOPROTEIN"/>
    <property type="match status" value="1"/>
</dbReference>
<dbReference type="PROSITE" id="PS50022">
    <property type="entry name" value="FA58C_3"/>
    <property type="match status" value="1"/>
</dbReference>
<name>A0A942W8I9_9FIRM</name>
<dbReference type="Pfam" id="PF13402">
    <property type="entry name" value="Peptidase_M60"/>
    <property type="match status" value="1"/>
</dbReference>